<dbReference type="Proteomes" id="UP000602050">
    <property type="component" value="Unassembled WGS sequence"/>
</dbReference>
<protein>
    <submittedName>
        <fullName evidence="2">Uncharacterized protein</fullName>
    </submittedName>
</protein>
<keyword evidence="3" id="KW-1185">Reference proteome</keyword>
<organism evidence="2 3">
    <name type="scientific">Compostibacillus humi</name>
    <dbReference type="NCBI Taxonomy" id="1245525"/>
    <lineage>
        <taxon>Bacteria</taxon>
        <taxon>Bacillati</taxon>
        <taxon>Bacillota</taxon>
        <taxon>Bacilli</taxon>
        <taxon>Bacillales</taxon>
        <taxon>Bacillaceae</taxon>
        <taxon>Compostibacillus</taxon>
    </lineage>
</organism>
<evidence type="ECO:0000313" key="2">
    <source>
        <dbReference type="EMBL" id="GFZ82735.1"/>
    </source>
</evidence>
<reference evidence="2" key="2">
    <citation type="submission" date="2020-09" db="EMBL/GenBank/DDBJ databases">
        <authorList>
            <person name="Sun Q."/>
            <person name="Zhou Y."/>
        </authorList>
    </citation>
    <scope>NUCLEOTIDE SEQUENCE</scope>
    <source>
        <strain evidence="2">CGMCC 1.12360</strain>
    </source>
</reference>
<keyword evidence="1" id="KW-1133">Transmembrane helix</keyword>
<accession>A0A8J2TQY6</accession>
<dbReference type="EMBL" id="BMEV01000050">
    <property type="protein sequence ID" value="GFZ82735.1"/>
    <property type="molecule type" value="Genomic_DNA"/>
</dbReference>
<dbReference type="AlphaFoldDB" id="A0A8J2TQY6"/>
<keyword evidence="1" id="KW-0812">Transmembrane</keyword>
<feature type="transmembrane region" description="Helical" evidence="1">
    <location>
        <begin position="12"/>
        <end position="31"/>
    </location>
</feature>
<feature type="transmembrane region" description="Helical" evidence="1">
    <location>
        <begin position="79"/>
        <end position="100"/>
    </location>
</feature>
<proteinExistence type="predicted"/>
<comment type="caution">
    <text evidence="2">The sequence shown here is derived from an EMBL/GenBank/DDBJ whole genome shotgun (WGS) entry which is preliminary data.</text>
</comment>
<gene>
    <name evidence="2" type="ORF">GCM10010978_24270</name>
</gene>
<reference evidence="2" key="1">
    <citation type="journal article" date="2014" name="Int. J. Syst. Evol. Microbiol.">
        <title>Complete genome sequence of Corynebacterium casei LMG S-19264T (=DSM 44701T), isolated from a smear-ripened cheese.</title>
        <authorList>
            <consortium name="US DOE Joint Genome Institute (JGI-PGF)"/>
            <person name="Walter F."/>
            <person name="Albersmeier A."/>
            <person name="Kalinowski J."/>
            <person name="Ruckert C."/>
        </authorList>
    </citation>
    <scope>NUCLEOTIDE SEQUENCE</scope>
    <source>
        <strain evidence="2">CGMCC 1.12360</strain>
    </source>
</reference>
<evidence type="ECO:0000313" key="3">
    <source>
        <dbReference type="Proteomes" id="UP000602050"/>
    </source>
</evidence>
<sequence>MLEMESLSAAFWIFYFCFLLLSLITGIIYWVKRKYSIPAVFMIAIALFTPLAGLLFSVQRPADLHEWAFLMQQVRNGNTWAIIIGVCHLYLLFWWGLMMFHGIQYARSNKEKIANLIQRNKAS</sequence>
<keyword evidence="1" id="KW-0472">Membrane</keyword>
<evidence type="ECO:0000256" key="1">
    <source>
        <dbReference type="SAM" id="Phobius"/>
    </source>
</evidence>
<feature type="transmembrane region" description="Helical" evidence="1">
    <location>
        <begin position="38"/>
        <end position="59"/>
    </location>
</feature>
<name>A0A8J2TQY6_9BACI</name>